<evidence type="ECO:0000313" key="6">
    <source>
        <dbReference type="EMBL" id="MEK8131912.1"/>
    </source>
</evidence>
<feature type="domain" description="Histone deacetylase" evidence="5">
    <location>
        <begin position="22"/>
        <end position="321"/>
    </location>
</feature>
<dbReference type="PANTHER" id="PTHR10625">
    <property type="entry name" value="HISTONE DEACETYLASE HDAC1-RELATED"/>
    <property type="match status" value="1"/>
</dbReference>
<protein>
    <recommendedName>
        <fullName evidence="3">Acetoin utilization protein AcuC</fullName>
    </recommendedName>
</protein>
<reference evidence="6 7" key="1">
    <citation type="submission" date="2024-04" db="EMBL/GenBank/DDBJ databases">
        <title>draft genome sequnece of Paenibacillus filicis.</title>
        <authorList>
            <person name="Kim D.-U."/>
        </authorList>
    </citation>
    <scope>NUCLEOTIDE SEQUENCE [LARGE SCALE GENOMIC DNA]</scope>
    <source>
        <strain evidence="6 7">KACC14197</strain>
    </source>
</reference>
<evidence type="ECO:0000256" key="1">
    <source>
        <dbReference type="ARBA" id="ARBA00005101"/>
    </source>
</evidence>
<comment type="pathway">
    <text evidence="1">Ketone degradation; acetoin degradation.</text>
</comment>
<evidence type="ECO:0000256" key="3">
    <source>
        <dbReference type="ARBA" id="ARBA00020218"/>
    </source>
</evidence>
<dbReference type="RefSeq" id="WP_341419045.1">
    <property type="nucleotide sequence ID" value="NZ_JBBPCC010000025.1"/>
</dbReference>
<dbReference type="Gene3D" id="3.40.800.20">
    <property type="entry name" value="Histone deacetylase domain"/>
    <property type="match status" value="1"/>
</dbReference>
<organism evidence="6 7">
    <name type="scientific">Paenibacillus filicis</name>
    <dbReference type="NCBI Taxonomy" id="669464"/>
    <lineage>
        <taxon>Bacteria</taxon>
        <taxon>Bacillati</taxon>
        <taxon>Bacillota</taxon>
        <taxon>Bacilli</taxon>
        <taxon>Bacillales</taxon>
        <taxon>Paenibacillaceae</taxon>
        <taxon>Paenibacillus</taxon>
    </lineage>
</organism>
<dbReference type="PANTHER" id="PTHR10625:SF10">
    <property type="entry name" value="HISTONE DEACETYLASE HDAC1"/>
    <property type="match status" value="1"/>
</dbReference>
<dbReference type="SUPFAM" id="SSF52768">
    <property type="entry name" value="Arginase/deacetylase"/>
    <property type="match status" value="1"/>
</dbReference>
<dbReference type="CDD" id="cd09994">
    <property type="entry name" value="HDAC_AcuC_like"/>
    <property type="match status" value="1"/>
</dbReference>
<dbReference type="InterPro" id="IPR023696">
    <property type="entry name" value="Ureohydrolase_dom_sf"/>
</dbReference>
<dbReference type="InterPro" id="IPR000286">
    <property type="entry name" value="HDACs"/>
</dbReference>
<keyword evidence="4" id="KW-0006">Acetoin catabolism</keyword>
<dbReference type="EMBL" id="JBBPCC010000025">
    <property type="protein sequence ID" value="MEK8131912.1"/>
    <property type="molecule type" value="Genomic_DNA"/>
</dbReference>
<evidence type="ECO:0000259" key="5">
    <source>
        <dbReference type="Pfam" id="PF00850"/>
    </source>
</evidence>
<evidence type="ECO:0000313" key="7">
    <source>
        <dbReference type="Proteomes" id="UP001469365"/>
    </source>
</evidence>
<gene>
    <name evidence="6" type="ORF">WMW72_28795</name>
</gene>
<dbReference type="PRINTS" id="PR01272">
    <property type="entry name" value="ACUCPROTEIN"/>
</dbReference>
<dbReference type="Proteomes" id="UP001469365">
    <property type="component" value="Unassembled WGS sequence"/>
</dbReference>
<keyword evidence="7" id="KW-1185">Reference proteome</keyword>
<evidence type="ECO:0000256" key="4">
    <source>
        <dbReference type="ARBA" id="ARBA00022627"/>
    </source>
</evidence>
<comment type="similarity">
    <text evidence="2">Belongs to the histone deacetylase family.</text>
</comment>
<comment type="caution">
    <text evidence="6">The sequence shown here is derived from an EMBL/GenBank/DDBJ whole genome shotgun (WGS) entry which is preliminary data.</text>
</comment>
<evidence type="ECO:0000256" key="2">
    <source>
        <dbReference type="ARBA" id="ARBA00005947"/>
    </source>
</evidence>
<dbReference type="Pfam" id="PF00850">
    <property type="entry name" value="Hist_deacetyl"/>
    <property type="match status" value="1"/>
</dbReference>
<sequence>MRANAMFIYDERETAYRFNDSHPFNQKRLHVTVDLLKKSGALPDSCIQAPPSAAEDHLLLVHSREYIDCVKALSLPSPEEQWLGKAGQYGIDTEDTPFFPNMHAVTLDVVGGSVYAVDAVMRGETLHAMHLGGGLHHALPSKGAGFCVYNDAAIAIAHAKSVYGARVLYIDTDVHHGDGVQWSFYTDPDVCTFSIHETGKYLFPGTGAVNERGDGAGFGMSVNIPMEPFTEDQSWLECFSEVLLRTIEQFKPDLIVSQHGCDAHAFDPLAHIHCSMEIYREMPRIIHELAHRYCDGRWVALGGGGYDIWRVVPRAWSLVWLEMSEHPLLSSLSADEYGPLPSEWLDTWQPHSEEIIPGTWLDPVETWDPMPRREEIVTKNRQTKELSMLYLG</sequence>
<proteinExistence type="inferred from homology"/>
<dbReference type="InterPro" id="IPR037138">
    <property type="entry name" value="His_deacetylse_dom_sf"/>
</dbReference>
<name>A0ABU9DSW4_9BACL</name>
<dbReference type="InterPro" id="IPR003085">
    <property type="entry name" value="AcuC"/>
</dbReference>
<dbReference type="PRINTS" id="PR01270">
    <property type="entry name" value="HDASUPER"/>
</dbReference>
<dbReference type="InterPro" id="IPR023801">
    <property type="entry name" value="His_deacetylse_dom"/>
</dbReference>
<accession>A0ABU9DSW4</accession>